<dbReference type="AlphaFoldDB" id="A0AAW0WIQ5"/>
<dbReference type="SUPFAM" id="SSF53335">
    <property type="entry name" value="S-adenosyl-L-methionine-dependent methyltransferases"/>
    <property type="match status" value="1"/>
</dbReference>
<dbReference type="InterPro" id="IPR025714">
    <property type="entry name" value="Methyltranfer_dom"/>
</dbReference>
<dbReference type="InterPro" id="IPR029063">
    <property type="entry name" value="SAM-dependent_MTases_sf"/>
</dbReference>
<dbReference type="Proteomes" id="UP001445076">
    <property type="component" value="Unassembled WGS sequence"/>
</dbReference>
<evidence type="ECO:0000313" key="3">
    <source>
        <dbReference type="Proteomes" id="UP001445076"/>
    </source>
</evidence>
<reference evidence="2 3" key="1">
    <citation type="journal article" date="2024" name="BMC Genomics">
        <title>Genome assembly of redclaw crayfish (Cherax quadricarinatus) provides insights into its immune adaptation and hypoxia tolerance.</title>
        <authorList>
            <person name="Liu Z."/>
            <person name="Zheng J."/>
            <person name="Li H."/>
            <person name="Fang K."/>
            <person name="Wang S."/>
            <person name="He J."/>
            <person name="Zhou D."/>
            <person name="Weng S."/>
            <person name="Chi M."/>
            <person name="Gu Z."/>
            <person name="He J."/>
            <person name="Li F."/>
            <person name="Wang M."/>
        </authorList>
    </citation>
    <scope>NUCLEOTIDE SEQUENCE [LARGE SCALE GENOMIC DNA]</scope>
    <source>
        <strain evidence="2">ZL_2023a</strain>
    </source>
</reference>
<keyword evidence="3" id="KW-1185">Reference proteome</keyword>
<feature type="domain" description="Methyltransferase" evidence="1">
    <location>
        <begin position="2"/>
        <end position="76"/>
    </location>
</feature>
<evidence type="ECO:0000313" key="2">
    <source>
        <dbReference type="EMBL" id="KAK8726966.1"/>
    </source>
</evidence>
<dbReference type="EMBL" id="JARKIK010000078">
    <property type="protein sequence ID" value="KAK8726966.1"/>
    <property type="molecule type" value="Genomic_DNA"/>
</dbReference>
<dbReference type="InterPro" id="IPR052220">
    <property type="entry name" value="METTL25"/>
</dbReference>
<dbReference type="Pfam" id="PF13679">
    <property type="entry name" value="Methyltransf_32"/>
    <property type="match status" value="1"/>
</dbReference>
<dbReference type="PANTHER" id="PTHR12496">
    <property type="entry name" value="CGI-41 METHYLTRANSFERASE"/>
    <property type="match status" value="1"/>
</dbReference>
<name>A0AAW0WIQ5_CHEQU</name>
<sequence>QHEVARLALVAGQVAQSACDGVMIDVGSGQGHLSRLLAYGHHVRVVCLEAQDQFISGAMKFDNQLEMAVEKFYRKQCVSQHFRQPLMLHVFYNPTWILTLLHRW</sequence>
<evidence type="ECO:0000259" key="1">
    <source>
        <dbReference type="Pfam" id="PF13679"/>
    </source>
</evidence>
<proteinExistence type="predicted"/>
<protein>
    <recommendedName>
        <fullName evidence="1">Methyltransferase domain-containing protein</fullName>
    </recommendedName>
</protein>
<feature type="non-terminal residue" evidence="2">
    <location>
        <position position="1"/>
    </location>
</feature>
<comment type="caution">
    <text evidence="2">The sequence shown here is derived from an EMBL/GenBank/DDBJ whole genome shotgun (WGS) entry which is preliminary data.</text>
</comment>
<gene>
    <name evidence="2" type="ORF">OTU49_017481</name>
</gene>
<dbReference type="PANTHER" id="PTHR12496:SF2">
    <property type="entry name" value="METHYLTRANSFERASE-LIKE PROTEIN 25B"/>
    <property type="match status" value="1"/>
</dbReference>
<accession>A0AAW0WIQ5</accession>
<organism evidence="2 3">
    <name type="scientific">Cherax quadricarinatus</name>
    <name type="common">Australian red claw crayfish</name>
    <dbReference type="NCBI Taxonomy" id="27406"/>
    <lineage>
        <taxon>Eukaryota</taxon>
        <taxon>Metazoa</taxon>
        <taxon>Ecdysozoa</taxon>
        <taxon>Arthropoda</taxon>
        <taxon>Crustacea</taxon>
        <taxon>Multicrustacea</taxon>
        <taxon>Malacostraca</taxon>
        <taxon>Eumalacostraca</taxon>
        <taxon>Eucarida</taxon>
        <taxon>Decapoda</taxon>
        <taxon>Pleocyemata</taxon>
        <taxon>Astacidea</taxon>
        <taxon>Parastacoidea</taxon>
        <taxon>Parastacidae</taxon>
        <taxon>Cherax</taxon>
    </lineage>
</organism>